<gene>
    <name evidence="4" type="ORF">NLI96_g485</name>
</gene>
<evidence type="ECO:0000313" key="5">
    <source>
        <dbReference type="Proteomes" id="UP001212997"/>
    </source>
</evidence>
<accession>A0AAD5VGH8</accession>
<dbReference type="InterPro" id="IPR000467">
    <property type="entry name" value="G_patch_dom"/>
</dbReference>
<feature type="compositionally biased region" description="Low complexity" evidence="1">
    <location>
        <begin position="29"/>
        <end position="41"/>
    </location>
</feature>
<dbReference type="GO" id="GO:0003676">
    <property type="term" value="F:nucleic acid binding"/>
    <property type="evidence" value="ECO:0007669"/>
    <property type="project" value="InterPro"/>
</dbReference>
<protein>
    <recommendedName>
        <fullName evidence="6">Angiogenic factor with G patch and FHA domains 1</fullName>
    </recommendedName>
</protein>
<evidence type="ECO:0000259" key="2">
    <source>
        <dbReference type="PROSITE" id="PS50006"/>
    </source>
</evidence>
<dbReference type="PANTHER" id="PTHR23106">
    <property type="entry name" value="ANGIOGENIC FACTOR WITH G PATCH AND FHA DOMAINS 1"/>
    <property type="match status" value="1"/>
</dbReference>
<dbReference type="PROSITE" id="PS50174">
    <property type="entry name" value="G_PATCH"/>
    <property type="match status" value="1"/>
</dbReference>
<dbReference type="Proteomes" id="UP001212997">
    <property type="component" value="Unassembled WGS sequence"/>
</dbReference>
<dbReference type="InterPro" id="IPR008984">
    <property type="entry name" value="SMAD_FHA_dom_sf"/>
</dbReference>
<name>A0AAD5VGH8_9APHY</name>
<evidence type="ECO:0000256" key="1">
    <source>
        <dbReference type="SAM" id="MobiDB-lite"/>
    </source>
</evidence>
<feature type="domain" description="FHA" evidence="2">
    <location>
        <begin position="95"/>
        <end position="152"/>
    </location>
</feature>
<dbReference type="InterPro" id="IPR000253">
    <property type="entry name" value="FHA_dom"/>
</dbReference>
<feature type="compositionally biased region" description="Polar residues" evidence="1">
    <location>
        <begin position="307"/>
        <end position="329"/>
    </location>
</feature>
<feature type="compositionally biased region" description="Low complexity" evidence="1">
    <location>
        <begin position="150"/>
        <end position="165"/>
    </location>
</feature>
<proteinExistence type="predicted"/>
<dbReference type="SMART" id="SM00240">
    <property type="entry name" value="FHA"/>
    <property type="match status" value="1"/>
</dbReference>
<dbReference type="SUPFAM" id="SSF49879">
    <property type="entry name" value="SMAD/FHA domain"/>
    <property type="match status" value="1"/>
</dbReference>
<feature type="region of interest" description="Disordered" evidence="1">
    <location>
        <begin position="150"/>
        <end position="181"/>
    </location>
</feature>
<dbReference type="SMART" id="SM00443">
    <property type="entry name" value="G_patch"/>
    <property type="match status" value="1"/>
</dbReference>
<dbReference type="EMBL" id="JANAWD010000007">
    <property type="protein sequence ID" value="KAJ3491798.1"/>
    <property type="molecule type" value="Genomic_DNA"/>
</dbReference>
<feature type="region of interest" description="Disordered" evidence="1">
    <location>
        <begin position="228"/>
        <end position="329"/>
    </location>
</feature>
<evidence type="ECO:0000313" key="4">
    <source>
        <dbReference type="EMBL" id="KAJ3491798.1"/>
    </source>
</evidence>
<sequence>MEEGEITDESYDPALAWPGLDDEAWEGASTSTSTPYTSNTPRDTGSTSSLPHPSTYNTRDSSLASPTTTLRLLVTRSSILPRSQTLAITDGFAEIQFGRDVAPPSSETPRIRLKEMEVSKLHATIYWDHSRLEWSVVDMGSKHGTFIRSSMTSSAGAGEGSSVSSDPRGARLSPPRVSSVPRRLKHCDELSVGGTTFIVHLHGYMMPCADCTSKGTDEIPLFDNRRTARKHEAANKRKRDVVEPVLTPAGTTERNPKKALTALKRTLLSRHDSSGSSSSSGNTTGQYVDRSARRRNLHRDTPPEALTSMSHQSGESPSTTPQSVISVATPSTPLPVTNIGHRLLLKQGWQPGTVLGVSEAEDGDAAGLVDPVEVVGNQGRMGIGMPLTIPTASESLDWKVEGKQRRWDNLQTISGPGNG</sequence>
<feature type="domain" description="G-patch" evidence="3">
    <location>
        <begin position="336"/>
        <end position="388"/>
    </location>
</feature>
<keyword evidence="5" id="KW-1185">Reference proteome</keyword>
<feature type="compositionally biased region" description="Polar residues" evidence="1">
    <location>
        <begin position="42"/>
        <end position="63"/>
    </location>
</feature>
<organism evidence="4 5">
    <name type="scientific">Meripilus lineatus</name>
    <dbReference type="NCBI Taxonomy" id="2056292"/>
    <lineage>
        <taxon>Eukaryota</taxon>
        <taxon>Fungi</taxon>
        <taxon>Dikarya</taxon>
        <taxon>Basidiomycota</taxon>
        <taxon>Agaricomycotina</taxon>
        <taxon>Agaricomycetes</taxon>
        <taxon>Polyporales</taxon>
        <taxon>Meripilaceae</taxon>
        <taxon>Meripilus</taxon>
    </lineage>
</organism>
<dbReference type="PANTHER" id="PTHR23106:SF24">
    <property type="entry name" value="ANGIOGENIC FACTOR WITH G PATCH AND FHA DOMAINS 1"/>
    <property type="match status" value="1"/>
</dbReference>
<dbReference type="Pfam" id="PF01585">
    <property type="entry name" value="G-patch"/>
    <property type="match status" value="1"/>
</dbReference>
<dbReference type="PROSITE" id="PS50006">
    <property type="entry name" value="FHA_DOMAIN"/>
    <property type="match status" value="1"/>
</dbReference>
<feature type="compositionally biased region" description="Acidic residues" evidence="1">
    <location>
        <begin position="1"/>
        <end position="11"/>
    </location>
</feature>
<feature type="region of interest" description="Disordered" evidence="1">
    <location>
        <begin position="1"/>
        <end position="63"/>
    </location>
</feature>
<dbReference type="Gene3D" id="2.60.200.20">
    <property type="match status" value="1"/>
</dbReference>
<evidence type="ECO:0000259" key="3">
    <source>
        <dbReference type="PROSITE" id="PS50174"/>
    </source>
</evidence>
<dbReference type="InterPro" id="IPR053027">
    <property type="entry name" value="AGGF1"/>
</dbReference>
<evidence type="ECO:0008006" key="6">
    <source>
        <dbReference type="Google" id="ProtNLM"/>
    </source>
</evidence>
<comment type="caution">
    <text evidence="4">The sequence shown here is derived from an EMBL/GenBank/DDBJ whole genome shotgun (WGS) entry which is preliminary data.</text>
</comment>
<dbReference type="Pfam" id="PF00498">
    <property type="entry name" value="FHA"/>
    <property type="match status" value="1"/>
</dbReference>
<reference evidence="4" key="1">
    <citation type="submission" date="2022-07" db="EMBL/GenBank/DDBJ databases">
        <title>Genome Sequence of Physisporinus lineatus.</title>
        <authorList>
            <person name="Buettner E."/>
        </authorList>
    </citation>
    <scope>NUCLEOTIDE SEQUENCE</scope>
    <source>
        <strain evidence="4">VT162</strain>
    </source>
</reference>
<dbReference type="AlphaFoldDB" id="A0AAD5VGH8"/>